<gene>
    <name evidence="2" type="ORF">J0A69_14175</name>
</gene>
<dbReference type="Gene3D" id="3.30.950.30">
    <property type="entry name" value="Schlafen, AAA domain"/>
    <property type="match status" value="1"/>
</dbReference>
<evidence type="ECO:0000259" key="1">
    <source>
        <dbReference type="Pfam" id="PF04326"/>
    </source>
</evidence>
<keyword evidence="3" id="KW-1185">Reference proteome</keyword>
<reference evidence="2 3" key="1">
    <citation type="submission" date="2021-03" db="EMBL/GenBank/DDBJ databases">
        <title>novel species isolated from a fishpond in China.</title>
        <authorList>
            <person name="Lu H."/>
            <person name="Cai Z."/>
        </authorList>
    </citation>
    <scope>NUCLEOTIDE SEQUENCE [LARGE SCALE GENOMIC DNA]</scope>
    <source>
        <strain evidence="2 3">YJ13C</strain>
    </source>
</reference>
<evidence type="ECO:0000313" key="2">
    <source>
        <dbReference type="EMBL" id="MBN7816591.1"/>
    </source>
</evidence>
<dbReference type="Proteomes" id="UP000664480">
    <property type="component" value="Unassembled WGS sequence"/>
</dbReference>
<dbReference type="InterPro" id="IPR007421">
    <property type="entry name" value="Schlafen_AlbA_2_dom"/>
</dbReference>
<protein>
    <submittedName>
        <fullName evidence="2">ATP-binding protein</fullName>
    </submittedName>
</protein>
<dbReference type="Pfam" id="PF04326">
    <property type="entry name" value="SLFN_AlbA_2"/>
    <property type="match status" value="1"/>
</dbReference>
<keyword evidence="2" id="KW-0067">ATP-binding</keyword>
<proteinExistence type="predicted"/>
<comment type="caution">
    <text evidence="2">The sequence shown here is derived from an EMBL/GenBank/DDBJ whole genome shotgun (WGS) entry which is preliminary data.</text>
</comment>
<dbReference type="PANTHER" id="PTHR30595:SF6">
    <property type="entry name" value="SCHLAFEN ALBA-2 DOMAIN-CONTAINING PROTEIN"/>
    <property type="match status" value="1"/>
</dbReference>
<dbReference type="InterPro" id="IPR038461">
    <property type="entry name" value="Schlafen_AlbA_2_dom_sf"/>
</dbReference>
<dbReference type="RefSeq" id="WP_206587267.1">
    <property type="nucleotide sequence ID" value="NZ_JAFKCU010000003.1"/>
</dbReference>
<evidence type="ECO:0000313" key="3">
    <source>
        <dbReference type="Proteomes" id="UP000664480"/>
    </source>
</evidence>
<name>A0ABS3CHM0_9BACT</name>
<dbReference type="EMBL" id="JAFKCU010000003">
    <property type="protein sequence ID" value="MBN7816591.1"/>
    <property type="molecule type" value="Genomic_DNA"/>
</dbReference>
<sequence>MKSTIFSEEFVKNILQSKENKSLDFKLKITSSSKIARTLAAMANTDGGILIIGVNDQKRVIGIDLDEERFMIDKANQDYCTPKVSLAMHDFKWDDEETALLKIEKWILIVEVKKSEGPKIFCPDKSGINRIYIRLDDQTRLFTGV</sequence>
<keyword evidence="2" id="KW-0547">Nucleotide-binding</keyword>
<organism evidence="2 3">
    <name type="scientific">Algoriphagus pacificus</name>
    <dbReference type="NCBI Taxonomy" id="2811234"/>
    <lineage>
        <taxon>Bacteria</taxon>
        <taxon>Pseudomonadati</taxon>
        <taxon>Bacteroidota</taxon>
        <taxon>Cytophagia</taxon>
        <taxon>Cytophagales</taxon>
        <taxon>Cyclobacteriaceae</taxon>
        <taxon>Algoriphagus</taxon>
    </lineage>
</organism>
<accession>A0ABS3CHM0</accession>
<dbReference type="GO" id="GO:0005524">
    <property type="term" value="F:ATP binding"/>
    <property type="evidence" value="ECO:0007669"/>
    <property type="project" value="UniProtKB-KW"/>
</dbReference>
<dbReference type="PANTHER" id="PTHR30595">
    <property type="entry name" value="GLPR-RELATED TRANSCRIPTIONAL REPRESSOR"/>
    <property type="match status" value="1"/>
</dbReference>
<feature type="domain" description="Schlafen AlbA-2" evidence="1">
    <location>
        <begin position="19"/>
        <end position="141"/>
    </location>
</feature>